<evidence type="ECO:0000256" key="2">
    <source>
        <dbReference type="SAM" id="MobiDB-lite"/>
    </source>
</evidence>
<dbReference type="SUPFAM" id="SSF49503">
    <property type="entry name" value="Cupredoxins"/>
    <property type="match status" value="1"/>
</dbReference>
<dbReference type="GO" id="GO:0016491">
    <property type="term" value="F:oxidoreductase activity"/>
    <property type="evidence" value="ECO:0007669"/>
    <property type="project" value="TreeGrafter"/>
</dbReference>
<dbReference type="Gene3D" id="2.60.40.420">
    <property type="entry name" value="Cupredoxins - blue copper proteins"/>
    <property type="match status" value="1"/>
</dbReference>
<name>A0A5P1E2B0_ASPOF</name>
<dbReference type="InterPro" id="IPR011707">
    <property type="entry name" value="Cu-oxidase-like_N"/>
</dbReference>
<organism evidence="4 5">
    <name type="scientific">Asparagus officinalis</name>
    <name type="common">Garden asparagus</name>
    <dbReference type="NCBI Taxonomy" id="4686"/>
    <lineage>
        <taxon>Eukaryota</taxon>
        <taxon>Viridiplantae</taxon>
        <taxon>Streptophyta</taxon>
        <taxon>Embryophyta</taxon>
        <taxon>Tracheophyta</taxon>
        <taxon>Spermatophyta</taxon>
        <taxon>Magnoliopsida</taxon>
        <taxon>Liliopsida</taxon>
        <taxon>Asparagales</taxon>
        <taxon>Asparagaceae</taxon>
        <taxon>Asparagoideae</taxon>
        <taxon>Asparagus</taxon>
    </lineage>
</organism>
<evidence type="ECO:0000256" key="1">
    <source>
        <dbReference type="ARBA" id="ARBA00010609"/>
    </source>
</evidence>
<dbReference type="Proteomes" id="UP000243459">
    <property type="component" value="Chromosome 10"/>
</dbReference>
<dbReference type="Gramene" id="ONK56579">
    <property type="protein sequence ID" value="ONK56579"/>
    <property type="gene ID" value="A4U43_C10F10330"/>
</dbReference>
<dbReference type="CDD" id="cd13849">
    <property type="entry name" value="CuRO_1_LCC_plant"/>
    <property type="match status" value="1"/>
</dbReference>
<reference evidence="5" key="1">
    <citation type="journal article" date="2017" name="Nat. Commun.">
        <title>The asparagus genome sheds light on the origin and evolution of a young Y chromosome.</title>
        <authorList>
            <person name="Harkess A."/>
            <person name="Zhou J."/>
            <person name="Xu C."/>
            <person name="Bowers J.E."/>
            <person name="Van der Hulst R."/>
            <person name="Ayyampalayam S."/>
            <person name="Mercati F."/>
            <person name="Riccardi P."/>
            <person name="McKain M.R."/>
            <person name="Kakrana A."/>
            <person name="Tang H."/>
            <person name="Ray J."/>
            <person name="Groenendijk J."/>
            <person name="Arikit S."/>
            <person name="Mathioni S.M."/>
            <person name="Nakano M."/>
            <person name="Shan H."/>
            <person name="Telgmann-Rauber A."/>
            <person name="Kanno A."/>
            <person name="Yue Z."/>
            <person name="Chen H."/>
            <person name="Li W."/>
            <person name="Chen Y."/>
            <person name="Xu X."/>
            <person name="Zhang Y."/>
            <person name="Luo S."/>
            <person name="Chen H."/>
            <person name="Gao J."/>
            <person name="Mao Z."/>
            <person name="Pires J.C."/>
            <person name="Luo M."/>
            <person name="Kudrna D."/>
            <person name="Wing R.A."/>
            <person name="Meyers B.C."/>
            <person name="Yi K."/>
            <person name="Kong H."/>
            <person name="Lavrijsen P."/>
            <person name="Sunseri F."/>
            <person name="Falavigna A."/>
            <person name="Ye Y."/>
            <person name="Leebens-Mack J.H."/>
            <person name="Chen G."/>
        </authorList>
    </citation>
    <scope>NUCLEOTIDE SEQUENCE [LARGE SCALE GENOMIC DNA]</scope>
    <source>
        <strain evidence="5">cv. DH0086</strain>
    </source>
</reference>
<dbReference type="InterPro" id="IPR008972">
    <property type="entry name" value="Cupredoxin"/>
</dbReference>
<dbReference type="EMBL" id="CM007390">
    <property type="protein sequence ID" value="ONK56579.1"/>
    <property type="molecule type" value="Genomic_DNA"/>
</dbReference>
<feature type="domain" description="Plastocyanin-like" evidence="3">
    <location>
        <begin position="76"/>
        <end position="190"/>
    </location>
</feature>
<evidence type="ECO:0000259" key="3">
    <source>
        <dbReference type="Pfam" id="PF07732"/>
    </source>
</evidence>
<dbReference type="InterPro" id="IPR045087">
    <property type="entry name" value="Cu-oxidase_fam"/>
</dbReference>
<dbReference type="PANTHER" id="PTHR11709">
    <property type="entry name" value="MULTI-COPPER OXIDASE"/>
    <property type="match status" value="1"/>
</dbReference>
<gene>
    <name evidence="4" type="ORF">A4U43_C10F10330</name>
</gene>
<dbReference type="Pfam" id="PF07732">
    <property type="entry name" value="Cu-oxidase_3"/>
    <property type="match status" value="1"/>
</dbReference>
<dbReference type="OMA" id="KEQRIPT"/>
<proteinExistence type="inferred from homology"/>
<feature type="region of interest" description="Disordered" evidence="2">
    <location>
        <begin position="1"/>
        <end position="38"/>
    </location>
</feature>
<protein>
    <recommendedName>
        <fullName evidence="3">Plastocyanin-like domain-containing protein</fullName>
    </recommendedName>
</protein>
<dbReference type="InterPro" id="IPR034288">
    <property type="entry name" value="CuRO_1_LCC"/>
</dbReference>
<comment type="similarity">
    <text evidence="1">Belongs to the multicopper oxidase family.</text>
</comment>
<evidence type="ECO:0000313" key="5">
    <source>
        <dbReference type="Proteomes" id="UP000243459"/>
    </source>
</evidence>
<evidence type="ECO:0000313" key="4">
    <source>
        <dbReference type="EMBL" id="ONK56579.1"/>
    </source>
</evidence>
<dbReference type="AlphaFoldDB" id="A0A5P1E2B0"/>
<sequence length="254" mass="28450">MVYEAEYYKRKGKELASPSTDKEQEDDPLFSKEEGSDADVVSGTLMENSDKEDSLQDITFETSDTHSSDLVPDPLIQRTKVTKICKTSELTTVNGMLPGPVVYANDGDRVIVKVTNETPQNATIHWHGVYQRLTCWADGPVYVTQCPILAGQTYTYEFTIVEQQGTLFWHAHVSWLRGTVHGAIVIYPKRGVPYPFPHPYEERILVFGEYFFTDPVQVEQAILFNGGAPPRADAYLINGQPGPRYNCSATGSFE</sequence>
<dbReference type="GO" id="GO:0005507">
    <property type="term" value="F:copper ion binding"/>
    <property type="evidence" value="ECO:0007669"/>
    <property type="project" value="InterPro"/>
</dbReference>
<accession>A0A5P1E2B0</accession>
<keyword evidence="5" id="KW-1185">Reference proteome</keyword>
<dbReference type="PANTHER" id="PTHR11709:SF324">
    <property type="entry name" value="LACCASE-6"/>
    <property type="match status" value="1"/>
</dbReference>